<evidence type="ECO:0000313" key="2">
    <source>
        <dbReference type="EMBL" id="CAG8671624.1"/>
    </source>
</evidence>
<evidence type="ECO:0000313" key="3">
    <source>
        <dbReference type="Proteomes" id="UP000789508"/>
    </source>
</evidence>
<feature type="region of interest" description="Disordered" evidence="1">
    <location>
        <begin position="49"/>
        <end position="111"/>
    </location>
</feature>
<sequence>TRATKSNTKVNIGQTINDGVGVRKRAKAATKTINNFALSDSDEYSITAKPRTRKSTATRNRNNEKATTTAVTKTYNTRSKAKGQKSKKNTTTAKQQKKSNTRFHQFEHEQGQRLNETINKIDGEGGILNNWANERREIILNAKKKMDDCLTRKEDNIKKFKLGFENYQSSTTKTLEHLIKLHNQSMKFRRKLDDDLKHLYEKEEYELNEALNHFFKVHKRARKSLLMTIKEDHNIMALKRRLSGL</sequence>
<reference evidence="2" key="1">
    <citation type="submission" date="2021-06" db="EMBL/GenBank/DDBJ databases">
        <authorList>
            <person name="Kallberg Y."/>
            <person name="Tangrot J."/>
            <person name="Rosling A."/>
        </authorList>
    </citation>
    <scope>NUCLEOTIDE SEQUENCE</scope>
    <source>
        <strain evidence="2">FL130A</strain>
    </source>
</reference>
<keyword evidence="3" id="KW-1185">Reference proteome</keyword>
<dbReference type="Proteomes" id="UP000789508">
    <property type="component" value="Unassembled WGS sequence"/>
</dbReference>
<feature type="compositionally biased region" description="Low complexity" evidence="1">
    <location>
        <begin position="65"/>
        <end position="74"/>
    </location>
</feature>
<gene>
    <name evidence="2" type="ORF">ALEPTO_LOCUS10607</name>
</gene>
<feature type="non-terminal residue" evidence="2">
    <location>
        <position position="245"/>
    </location>
</feature>
<name>A0A9N9EF85_9GLOM</name>
<accession>A0A9N9EF85</accession>
<proteinExistence type="predicted"/>
<dbReference type="EMBL" id="CAJVPS010012549">
    <property type="protein sequence ID" value="CAG8671624.1"/>
    <property type="molecule type" value="Genomic_DNA"/>
</dbReference>
<organism evidence="2 3">
    <name type="scientific">Ambispora leptoticha</name>
    <dbReference type="NCBI Taxonomy" id="144679"/>
    <lineage>
        <taxon>Eukaryota</taxon>
        <taxon>Fungi</taxon>
        <taxon>Fungi incertae sedis</taxon>
        <taxon>Mucoromycota</taxon>
        <taxon>Glomeromycotina</taxon>
        <taxon>Glomeromycetes</taxon>
        <taxon>Archaeosporales</taxon>
        <taxon>Ambisporaceae</taxon>
        <taxon>Ambispora</taxon>
    </lineage>
</organism>
<comment type="caution">
    <text evidence="2">The sequence shown here is derived from an EMBL/GenBank/DDBJ whole genome shotgun (WGS) entry which is preliminary data.</text>
</comment>
<protein>
    <submittedName>
        <fullName evidence="2">9122_t:CDS:1</fullName>
    </submittedName>
</protein>
<dbReference type="AlphaFoldDB" id="A0A9N9EF85"/>
<dbReference type="OrthoDB" id="2404745at2759"/>
<feature type="compositionally biased region" description="Basic residues" evidence="1">
    <location>
        <begin position="79"/>
        <end position="88"/>
    </location>
</feature>
<evidence type="ECO:0000256" key="1">
    <source>
        <dbReference type="SAM" id="MobiDB-lite"/>
    </source>
</evidence>